<accession>A0A1X1PJ50</accession>
<name>A0A1X1PJ50_9BURK</name>
<keyword evidence="2" id="KW-1185">Reference proteome</keyword>
<dbReference type="Proteomes" id="UP000193146">
    <property type="component" value="Unassembled WGS sequence"/>
</dbReference>
<reference evidence="1 2" key="1">
    <citation type="submission" date="2017-04" db="EMBL/GenBank/DDBJ databases">
        <title>Burkholderia puraquae sp. nov., a novel Burkholderia cepacia complex species from hospital setting samples.</title>
        <authorList>
            <person name="Martina P."/>
            <person name="Leguizamon M."/>
            <person name="Prieto C."/>
            <person name="Sousa S."/>
            <person name="Montanaro P."/>
            <person name="Draghi W."/>
            <person name="Staembler M."/>
            <person name="Bettiol M."/>
            <person name="Figoli C."/>
            <person name="Palau J."/>
            <person name="Alvarez F."/>
            <person name="Benetti S."/>
            <person name="Anchat E."/>
            <person name="Vescina C."/>
            <person name="Ferreras J."/>
            <person name="Lasch P."/>
            <person name="Lagares A."/>
            <person name="Zorreguieta A."/>
            <person name="Yantorno O."/>
            <person name="Bosch A."/>
        </authorList>
    </citation>
    <scope>NUCLEOTIDE SEQUENCE [LARGE SCALE GENOMIC DNA]</scope>
    <source>
        <strain evidence="1 2">CAMPA 1040</strain>
    </source>
</reference>
<protein>
    <submittedName>
        <fullName evidence="1">Uncharacterized protein</fullName>
    </submittedName>
</protein>
<proteinExistence type="predicted"/>
<gene>
    <name evidence="1" type="ORF">B7G54_12180</name>
</gene>
<sequence>MKKPALCGLFHLRFRLRPLAGARLRSGGSRLRGFRRDSKGCACTRIRGLQDVGESRPLRQKMKKPALCGLFHLRFRLRPLAGA</sequence>
<evidence type="ECO:0000313" key="2">
    <source>
        <dbReference type="Proteomes" id="UP000193146"/>
    </source>
</evidence>
<dbReference type="AlphaFoldDB" id="A0A1X1PJ50"/>
<dbReference type="EMBL" id="NBYX01000005">
    <property type="protein sequence ID" value="ORT86224.1"/>
    <property type="molecule type" value="Genomic_DNA"/>
</dbReference>
<evidence type="ECO:0000313" key="1">
    <source>
        <dbReference type="EMBL" id="ORT86224.1"/>
    </source>
</evidence>
<comment type="caution">
    <text evidence="1">The sequence shown here is derived from an EMBL/GenBank/DDBJ whole genome shotgun (WGS) entry which is preliminary data.</text>
</comment>
<organism evidence="1 2">
    <name type="scientific">Burkholderia puraquae</name>
    <dbReference type="NCBI Taxonomy" id="1904757"/>
    <lineage>
        <taxon>Bacteria</taxon>
        <taxon>Pseudomonadati</taxon>
        <taxon>Pseudomonadota</taxon>
        <taxon>Betaproteobacteria</taxon>
        <taxon>Burkholderiales</taxon>
        <taxon>Burkholderiaceae</taxon>
        <taxon>Burkholderia</taxon>
        <taxon>Burkholderia cepacia complex</taxon>
    </lineage>
</organism>